<reference evidence="2" key="1">
    <citation type="submission" date="2014-12" db="EMBL/GenBank/DDBJ databases">
        <title>Genome Sequence of Valsa Canker Pathogens Uncovers a Specific Adaption of Colonization on Woody Bark.</title>
        <authorList>
            <person name="Yin Z."/>
            <person name="Liu H."/>
            <person name="Gao X."/>
            <person name="Li Z."/>
            <person name="Song N."/>
            <person name="Ke X."/>
            <person name="Dai Q."/>
            <person name="Wu Y."/>
            <person name="Sun Y."/>
            <person name="Xu J.-R."/>
            <person name="Kang Z.K."/>
            <person name="Wang L."/>
            <person name="Huang L."/>
        </authorList>
    </citation>
    <scope>NUCLEOTIDE SEQUENCE [LARGE SCALE GENOMIC DNA]</scope>
    <source>
        <strain evidence="2">03-8</strain>
    </source>
</reference>
<accession>A0A194VZL6</accession>
<dbReference type="AlphaFoldDB" id="A0A194VZL6"/>
<evidence type="ECO:0000256" key="1">
    <source>
        <dbReference type="SAM" id="SignalP"/>
    </source>
</evidence>
<feature type="signal peptide" evidence="1">
    <location>
        <begin position="1"/>
        <end position="16"/>
    </location>
</feature>
<sequence length="88" mass="9866">MLMILGLLVLPETYVGVLLSQKAKKLRKVCFRLLEQSLDLIRINVKERHRLADSIKWQACSDVKESGGKRAQESVPTLGSCQTTAILK</sequence>
<keyword evidence="1" id="KW-0732">Signal</keyword>
<organism evidence="2 3">
    <name type="scientific">Cytospora mali</name>
    <name type="common">Apple Valsa canker fungus</name>
    <name type="synonym">Valsa mali</name>
    <dbReference type="NCBI Taxonomy" id="578113"/>
    <lineage>
        <taxon>Eukaryota</taxon>
        <taxon>Fungi</taxon>
        <taxon>Dikarya</taxon>
        <taxon>Ascomycota</taxon>
        <taxon>Pezizomycotina</taxon>
        <taxon>Sordariomycetes</taxon>
        <taxon>Sordariomycetidae</taxon>
        <taxon>Diaporthales</taxon>
        <taxon>Cytosporaceae</taxon>
        <taxon>Cytospora</taxon>
    </lineage>
</organism>
<dbReference type="Proteomes" id="UP000078559">
    <property type="component" value="Chromosome 5"/>
</dbReference>
<name>A0A194VZL6_CYTMA</name>
<keyword evidence="3" id="KW-1185">Reference proteome</keyword>
<evidence type="ECO:0000313" key="2">
    <source>
        <dbReference type="EMBL" id="KUI69664.1"/>
    </source>
</evidence>
<dbReference type="EMBL" id="CM003102">
    <property type="protein sequence ID" value="KUI69664.1"/>
    <property type="molecule type" value="Genomic_DNA"/>
</dbReference>
<evidence type="ECO:0000313" key="3">
    <source>
        <dbReference type="Proteomes" id="UP000078559"/>
    </source>
</evidence>
<proteinExistence type="predicted"/>
<protein>
    <submittedName>
        <fullName evidence="2">Uncharacterized protein</fullName>
    </submittedName>
</protein>
<feature type="chain" id="PRO_5008267033" evidence="1">
    <location>
        <begin position="17"/>
        <end position="88"/>
    </location>
</feature>
<gene>
    <name evidence="2" type="ORF">VM1G_11593</name>
</gene>